<dbReference type="Proteomes" id="UP001642483">
    <property type="component" value="Unassembled WGS sequence"/>
</dbReference>
<protein>
    <recommendedName>
        <fullName evidence="5">Macoilin</fullName>
    </recommendedName>
    <alternativeName>
        <fullName evidence="13">Transmembrane protein 57</fullName>
    </alternativeName>
</protein>
<comment type="function">
    <text evidence="1">Plays a role in the regulation of neuronal activity.</text>
</comment>
<dbReference type="PANTHER" id="PTHR47464">
    <property type="entry name" value="MACOILIN"/>
    <property type="match status" value="1"/>
</dbReference>
<feature type="coiled-coil region" evidence="14">
    <location>
        <begin position="430"/>
        <end position="534"/>
    </location>
</feature>
<evidence type="ECO:0000256" key="2">
    <source>
        <dbReference type="ARBA" id="ARBA00004232"/>
    </source>
</evidence>
<feature type="compositionally biased region" description="Polar residues" evidence="15">
    <location>
        <begin position="251"/>
        <end position="274"/>
    </location>
</feature>
<evidence type="ECO:0000256" key="8">
    <source>
        <dbReference type="ARBA" id="ARBA00022824"/>
    </source>
</evidence>
<dbReference type="PANTHER" id="PTHR47464:SF2">
    <property type="entry name" value="MACOILIN"/>
    <property type="match status" value="1"/>
</dbReference>
<evidence type="ECO:0000256" key="3">
    <source>
        <dbReference type="ARBA" id="ARBA00004269"/>
    </source>
</evidence>
<gene>
    <name evidence="17" type="ORF">CVLEPA_LOCUS17955</name>
</gene>
<evidence type="ECO:0000313" key="17">
    <source>
        <dbReference type="EMBL" id="CAK8686043.1"/>
    </source>
</evidence>
<evidence type="ECO:0000256" key="4">
    <source>
        <dbReference type="ARBA" id="ARBA00008298"/>
    </source>
</evidence>
<comment type="subcellular location">
    <subcellularLocation>
        <location evidence="2">Nucleus membrane</location>
        <topology evidence="2">Multi-pass membrane protein</topology>
    </subcellularLocation>
    <subcellularLocation>
        <location evidence="3">Rough endoplasmic reticulum membrane</location>
        <topology evidence="3">Multi-pass membrane protein</topology>
    </subcellularLocation>
</comment>
<evidence type="ECO:0000256" key="13">
    <source>
        <dbReference type="ARBA" id="ARBA00031129"/>
    </source>
</evidence>
<feature type="region of interest" description="Disordered" evidence="15">
    <location>
        <begin position="215"/>
        <end position="400"/>
    </location>
</feature>
<feature type="region of interest" description="Disordered" evidence="15">
    <location>
        <begin position="1"/>
        <end position="21"/>
    </location>
</feature>
<feature type="compositionally biased region" description="Basic residues" evidence="15">
    <location>
        <begin position="11"/>
        <end position="20"/>
    </location>
</feature>
<evidence type="ECO:0000256" key="7">
    <source>
        <dbReference type="ARBA" id="ARBA00022692"/>
    </source>
</evidence>
<keyword evidence="9 16" id="KW-1133">Transmembrane helix</keyword>
<feature type="compositionally biased region" description="Low complexity" evidence="15">
    <location>
        <begin position="277"/>
        <end position="291"/>
    </location>
</feature>
<reference evidence="17 18" key="1">
    <citation type="submission" date="2024-02" db="EMBL/GenBank/DDBJ databases">
        <authorList>
            <person name="Daric V."/>
            <person name="Darras S."/>
        </authorList>
    </citation>
    <scope>NUCLEOTIDE SEQUENCE [LARGE SCALE GENOMIC DNA]</scope>
</reference>
<feature type="compositionally biased region" description="Polar residues" evidence="15">
    <location>
        <begin position="390"/>
        <end position="400"/>
    </location>
</feature>
<evidence type="ECO:0000313" key="18">
    <source>
        <dbReference type="Proteomes" id="UP001642483"/>
    </source>
</evidence>
<feature type="transmembrane region" description="Helical" evidence="16">
    <location>
        <begin position="26"/>
        <end position="50"/>
    </location>
</feature>
<comment type="similarity">
    <text evidence="4">Belongs to the macoilin family.</text>
</comment>
<keyword evidence="6" id="KW-0597">Phosphoprotein</keyword>
<evidence type="ECO:0000256" key="14">
    <source>
        <dbReference type="SAM" id="Coils"/>
    </source>
</evidence>
<evidence type="ECO:0000256" key="9">
    <source>
        <dbReference type="ARBA" id="ARBA00022989"/>
    </source>
</evidence>
<evidence type="ECO:0000256" key="11">
    <source>
        <dbReference type="ARBA" id="ARBA00023180"/>
    </source>
</evidence>
<dbReference type="EMBL" id="CAWYQH010000101">
    <property type="protein sequence ID" value="CAK8686043.1"/>
    <property type="molecule type" value="Genomic_DNA"/>
</dbReference>
<evidence type="ECO:0000256" key="12">
    <source>
        <dbReference type="ARBA" id="ARBA00023242"/>
    </source>
</evidence>
<sequence length="750" mass="84861">MKRRNVDVGKPPRRPTKRSSKFTDSVYGSSFVYLKFIVVWLFILLADFILEFRFEYIWPLWLLLQSVYETFKYQGLVYSVFFVCIAITSDTICLLFIPIQWLFFMASTYVWIHYVWHTDRGICFPTVSLWLFIMYIETTVRLRDLKSSQLHIDLCQPFAAHCIGHPVVTLGIGIKSYVIYRLRIRTQRQVQNENNFYYELLKYALPHKHHNHTLAVTEKERRSEEVSSASLSNGVVSNHSSNKKSHEKYQKSSSTSAQDNSLQIAELSTVNSLPKHSPNNNNSGGASATSNQRKQNTNSHTPVKSIQESFQVNPSGNASPDMELKRRSTSQSKKLNANSGDSPLSATGQHLKGSRSSSGNNSPKSGKQVSVTRSSVSSITSESEKHKNAATINNFSGSSPSLSNILTNGHVLSDKIGESKVELISTPSVIEKLEMTIAKLRAELTTARKSESDLKSQIDQWMNMERLAKSELAHLKKENESLQMRLQTLVTCKQKDKQIIQSMEKRLKSEVDNREFAEKMLFEEKRRRKEEEENASRAAAAVAQRCREKEAADVLIKAKKNLQVEMELMQINLKQKEEECNGLKKEVLQLQVQDKSNKESETLMSALEAMQEKNALLEKSLSAETRLKLDLFSALGDVKRQLELAHGIIYKRDAEIADLKARMSDILSILPEQRLRSPTPHYSTNFLEKPMVQISPTQEYANAFCSVPRPPGPPVVQGPAGMDQQAMMNHLQPVHLDPNAAMYTPNTSGV</sequence>
<feature type="compositionally biased region" description="Low complexity" evidence="15">
    <location>
        <begin position="354"/>
        <end position="381"/>
    </location>
</feature>
<keyword evidence="14" id="KW-0175">Coiled coil</keyword>
<feature type="compositionally biased region" description="Polar residues" evidence="15">
    <location>
        <begin position="292"/>
        <end position="318"/>
    </location>
</feature>
<evidence type="ECO:0000256" key="16">
    <source>
        <dbReference type="SAM" id="Phobius"/>
    </source>
</evidence>
<keyword evidence="10 16" id="KW-0472">Membrane</keyword>
<name>A0ABP0G577_CLALP</name>
<keyword evidence="11" id="KW-0325">Glycoprotein</keyword>
<feature type="compositionally biased region" description="Polar residues" evidence="15">
    <location>
        <begin position="329"/>
        <end position="348"/>
    </location>
</feature>
<organism evidence="17 18">
    <name type="scientific">Clavelina lepadiformis</name>
    <name type="common">Light-bulb sea squirt</name>
    <name type="synonym">Ascidia lepadiformis</name>
    <dbReference type="NCBI Taxonomy" id="159417"/>
    <lineage>
        <taxon>Eukaryota</taxon>
        <taxon>Metazoa</taxon>
        <taxon>Chordata</taxon>
        <taxon>Tunicata</taxon>
        <taxon>Ascidiacea</taxon>
        <taxon>Aplousobranchia</taxon>
        <taxon>Clavelinidae</taxon>
        <taxon>Clavelina</taxon>
    </lineage>
</organism>
<evidence type="ECO:0000256" key="6">
    <source>
        <dbReference type="ARBA" id="ARBA00022553"/>
    </source>
</evidence>
<comment type="caution">
    <text evidence="17">The sequence shown here is derived from an EMBL/GenBank/DDBJ whole genome shotgun (WGS) entry which is preliminary data.</text>
</comment>
<feature type="transmembrane region" description="Helical" evidence="16">
    <location>
        <begin position="70"/>
        <end position="87"/>
    </location>
</feature>
<evidence type="ECO:0000256" key="1">
    <source>
        <dbReference type="ARBA" id="ARBA00003440"/>
    </source>
</evidence>
<evidence type="ECO:0000256" key="5">
    <source>
        <dbReference type="ARBA" id="ARBA00021882"/>
    </source>
</evidence>
<dbReference type="Pfam" id="PF09726">
    <property type="entry name" value="Macoilin"/>
    <property type="match status" value="1"/>
</dbReference>
<evidence type="ECO:0000256" key="10">
    <source>
        <dbReference type="ARBA" id="ARBA00023136"/>
    </source>
</evidence>
<feature type="coiled-coil region" evidence="14">
    <location>
        <begin position="559"/>
        <end position="627"/>
    </location>
</feature>
<evidence type="ECO:0000256" key="15">
    <source>
        <dbReference type="SAM" id="MobiDB-lite"/>
    </source>
</evidence>
<dbReference type="InterPro" id="IPR019130">
    <property type="entry name" value="Macoilin"/>
</dbReference>
<keyword evidence="8" id="KW-0256">Endoplasmic reticulum</keyword>
<proteinExistence type="inferred from homology"/>
<keyword evidence="7 16" id="KW-0812">Transmembrane</keyword>
<accession>A0ABP0G577</accession>
<keyword evidence="12" id="KW-0539">Nucleus</keyword>
<feature type="transmembrane region" description="Helical" evidence="16">
    <location>
        <begin position="94"/>
        <end position="116"/>
    </location>
</feature>
<keyword evidence="18" id="KW-1185">Reference proteome</keyword>